<evidence type="ECO:0000256" key="3">
    <source>
        <dbReference type="ARBA" id="ARBA00038790"/>
    </source>
</evidence>
<proteinExistence type="inferred from homology"/>
<comment type="similarity">
    <text evidence="1 6 7">Belongs to the glutamine synthetase family.</text>
</comment>
<dbReference type="Pfam" id="PF00120">
    <property type="entry name" value="Gln-synt_C"/>
    <property type="match status" value="1"/>
</dbReference>
<comment type="caution">
    <text evidence="9">The sequence shown here is derived from an EMBL/GenBank/DDBJ whole genome shotgun (WGS) entry which is preliminary data.</text>
</comment>
<evidence type="ECO:0000256" key="5">
    <source>
        <dbReference type="ARBA" id="ARBA00042675"/>
    </source>
</evidence>
<evidence type="ECO:0000256" key="2">
    <source>
        <dbReference type="ARBA" id="ARBA00037583"/>
    </source>
</evidence>
<dbReference type="PROSITE" id="PS51987">
    <property type="entry name" value="GS_CATALYTIC"/>
    <property type="match status" value="1"/>
</dbReference>
<dbReference type="PANTHER" id="PTHR43407">
    <property type="entry name" value="GLUTAMINE SYNTHETASE"/>
    <property type="match status" value="1"/>
</dbReference>
<comment type="subunit">
    <text evidence="3">Dodecamer. Interacts with BFSP2 and VIM.</text>
</comment>
<name>A0A8S3ZL28_9EUPU</name>
<dbReference type="GO" id="GO:0016020">
    <property type="term" value="C:membrane"/>
    <property type="evidence" value="ECO:0007669"/>
    <property type="project" value="TreeGrafter"/>
</dbReference>
<reference evidence="9" key="1">
    <citation type="submission" date="2021-04" db="EMBL/GenBank/DDBJ databases">
        <authorList>
            <consortium name="Molecular Ecology Group"/>
        </authorList>
    </citation>
    <scope>NUCLEOTIDE SEQUENCE</scope>
</reference>
<evidence type="ECO:0000256" key="4">
    <source>
        <dbReference type="ARBA" id="ARBA00039404"/>
    </source>
</evidence>
<dbReference type="AlphaFoldDB" id="A0A8S3ZL28"/>
<dbReference type="PANTHER" id="PTHR43407:SF1">
    <property type="entry name" value="LENGSIN"/>
    <property type="match status" value="1"/>
</dbReference>
<gene>
    <name evidence="9" type="ORF">CUNI_LOCUS13908</name>
</gene>
<protein>
    <recommendedName>
        <fullName evidence="4">Lengsin</fullName>
    </recommendedName>
    <alternativeName>
        <fullName evidence="5">Glutamate-ammonia ligase domain-containing protein 1</fullName>
    </alternativeName>
</protein>
<evidence type="ECO:0000259" key="8">
    <source>
        <dbReference type="PROSITE" id="PS51987"/>
    </source>
</evidence>
<evidence type="ECO:0000313" key="10">
    <source>
        <dbReference type="Proteomes" id="UP000678393"/>
    </source>
</evidence>
<sequence length="192" mass="21458">MRLTTENHRNAFGESSADDGLLPVAQHWIAGLIHHGSAVTALARPTLNCYPDSDNSSDLLNSWTTDSMDRTHRLQVHKSNTGVILTDRLPTLASNPYIVLGALIAAGLDGILNKLELNDQATVILRIPPTFCHALASLEEDKVFENLIGQKFVHRFALLKKEYELARLEKWRVETIGQDLLDFERSLYLTSL</sequence>
<dbReference type="EMBL" id="CAJHNH020003019">
    <property type="protein sequence ID" value="CAG5128350.1"/>
    <property type="molecule type" value="Genomic_DNA"/>
</dbReference>
<dbReference type="GO" id="GO:0005737">
    <property type="term" value="C:cytoplasm"/>
    <property type="evidence" value="ECO:0007669"/>
    <property type="project" value="TreeGrafter"/>
</dbReference>
<dbReference type="GO" id="GO:0004356">
    <property type="term" value="F:glutamine synthetase activity"/>
    <property type="evidence" value="ECO:0007669"/>
    <property type="project" value="InterPro"/>
</dbReference>
<dbReference type="SUPFAM" id="SSF55931">
    <property type="entry name" value="Glutamine synthetase/guanido kinase"/>
    <property type="match status" value="1"/>
</dbReference>
<organism evidence="9 10">
    <name type="scientific">Candidula unifasciata</name>
    <dbReference type="NCBI Taxonomy" id="100452"/>
    <lineage>
        <taxon>Eukaryota</taxon>
        <taxon>Metazoa</taxon>
        <taxon>Spiralia</taxon>
        <taxon>Lophotrochozoa</taxon>
        <taxon>Mollusca</taxon>
        <taxon>Gastropoda</taxon>
        <taxon>Heterobranchia</taxon>
        <taxon>Euthyneura</taxon>
        <taxon>Panpulmonata</taxon>
        <taxon>Eupulmonata</taxon>
        <taxon>Stylommatophora</taxon>
        <taxon>Helicina</taxon>
        <taxon>Helicoidea</taxon>
        <taxon>Geomitridae</taxon>
        <taxon>Candidula</taxon>
    </lineage>
</organism>
<evidence type="ECO:0000256" key="1">
    <source>
        <dbReference type="ARBA" id="ARBA00009897"/>
    </source>
</evidence>
<comment type="function">
    <text evidence="2">May act as a component of the cytoskeleton or as a chaperone for the reorganization of intermediate filament proteins during terminal differentiation in the lens. Does not seem to have enzymatic activity.</text>
</comment>
<dbReference type="Proteomes" id="UP000678393">
    <property type="component" value="Unassembled WGS sequence"/>
</dbReference>
<dbReference type="Gene3D" id="3.30.590.10">
    <property type="entry name" value="Glutamine synthetase/guanido kinase, catalytic domain"/>
    <property type="match status" value="1"/>
</dbReference>
<dbReference type="InterPro" id="IPR014746">
    <property type="entry name" value="Gln_synth/guanido_kin_cat_dom"/>
</dbReference>
<feature type="domain" description="GS catalytic" evidence="8">
    <location>
        <begin position="1"/>
        <end position="192"/>
    </location>
</feature>
<dbReference type="OrthoDB" id="77835at2759"/>
<evidence type="ECO:0000256" key="7">
    <source>
        <dbReference type="RuleBase" id="RU000384"/>
    </source>
</evidence>
<evidence type="ECO:0000313" key="9">
    <source>
        <dbReference type="EMBL" id="CAG5128350.1"/>
    </source>
</evidence>
<keyword evidence="10" id="KW-1185">Reference proteome</keyword>
<evidence type="ECO:0000256" key="6">
    <source>
        <dbReference type="PROSITE-ProRule" id="PRU01331"/>
    </source>
</evidence>
<accession>A0A8S3ZL28</accession>
<dbReference type="InterPro" id="IPR008146">
    <property type="entry name" value="Gln_synth_cat_dom"/>
</dbReference>